<dbReference type="Pfam" id="PF13620">
    <property type="entry name" value="CarboxypepD_reg"/>
    <property type="match status" value="1"/>
</dbReference>
<dbReference type="SUPFAM" id="SSF49452">
    <property type="entry name" value="Starch-binding domain-like"/>
    <property type="match status" value="1"/>
</dbReference>
<name>A0A3G9FYD8_9CAUL</name>
<feature type="domain" description="TonB-dependent transporter Oar-like beta-barrel" evidence="9">
    <location>
        <begin position="335"/>
        <end position="848"/>
    </location>
</feature>
<keyword evidence="5 7" id="KW-0472">Membrane</keyword>
<evidence type="ECO:0000256" key="4">
    <source>
        <dbReference type="ARBA" id="ARBA00022692"/>
    </source>
</evidence>
<evidence type="ECO:0000256" key="3">
    <source>
        <dbReference type="ARBA" id="ARBA00022452"/>
    </source>
</evidence>
<keyword evidence="6 7" id="KW-0998">Cell outer membrane</keyword>
<reference evidence="11" key="2">
    <citation type="journal article" date="2017" name="Plant Physiol. Biochem.">
        <title>Differential oxidative and antioxidative response of duckweed Lemna minor toward plant growth promoting/inhibiting bacteria.</title>
        <authorList>
            <person name="Ishizawa H."/>
            <person name="Kuroda M."/>
            <person name="Morikawa M."/>
            <person name="Ike M."/>
        </authorList>
    </citation>
    <scope>NUCLEOTIDE SEQUENCE [LARGE SCALE GENOMIC DNA]</scope>
    <source>
        <strain evidence="11">M6</strain>
    </source>
</reference>
<dbReference type="RefSeq" id="WP_232037086.1">
    <property type="nucleotide sequence ID" value="NZ_AP018827.1"/>
</dbReference>
<dbReference type="GO" id="GO:0009279">
    <property type="term" value="C:cell outer membrane"/>
    <property type="evidence" value="ECO:0007669"/>
    <property type="project" value="UniProtKB-SubCell"/>
</dbReference>
<evidence type="ECO:0000259" key="9">
    <source>
        <dbReference type="Pfam" id="PF25183"/>
    </source>
</evidence>
<proteinExistence type="inferred from homology"/>
<dbReference type="SUPFAM" id="SSF56935">
    <property type="entry name" value="Porins"/>
    <property type="match status" value="1"/>
</dbReference>
<keyword evidence="4 7" id="KW-0812">Transmembrane</keyword>
<evidence type="ECO:0000313" key="11">
    <source>
        <dbReference type="Proteomes" id="UP000278756"/>
    </source>
</evidence>
<evidence type="ECO:0000256" key="8">
    <source>
        <dbReference type="SAM" id="SignalP"/>
    </source>
</evidence>
<dbReference type="PANTHER" id="PTHR30069">
    <property type="entry name" value="TONB-DEPENDENT OUTER MEMBRANE RECEPTOR"/>
    <property type="match status" value="1"/>
</dbReference>
<dbReference type="Gene3D" id="2.40.170.20">
    <property type="entry name" value="TonB-dependent receptor, beta-barrel domain"/>
    <property type="match status" value="1"/>
</dbReference>
<dbReference type="PANTHER" id="PTHR30069:SF46">
    <property type="entry name" value="OAR PROTEIN"/>
    <property type="match status" value="1"/>
</dbReference>
<evidence type="ECO:0000256" key="5">
    <source>
        <dbReference type="ARBA" id="ARBA00023136"/>
    </source>
</evidence>
<dbReference type="InterPro" id="IPR037066">
    <property type="entry name" value="Plug_dom_sf"/>
</dbReference>
<reference evidence="11" key="1">
    <citation type="journal article" date="2017" name="Biotechnol. Biofuels">
        <title>Evaluation of environmental bacterial communities as a factor affecting the growth of duckweed Lemna minor.</title>
        <authorList>
            <person name="Ishizawa H."/>
            <person name="Kuroda M."/>
            <person name="Morikawa M."/>
            <person name="Ike M."/>
        </authorList>
    </citation>
    <scope>NUCLEOTIDE SEQUENCE [LARGE SCALE GENOMIC DNA]</scope>
    <source>
        <strain evidence="11">M6</strain>
    </source>
</reference>
<keyword evidence="8" id="KW-0732">Signal</keyword>
<dbReference type="Gene3D" id="2.60.40.1120">
    <property type="entry name" value="Carboxypeptidase-like, regulatory domain"/>
    <property type="match status" value="1"/>
</dbReference>
<comment type="similarity">
    <text evidence="7">Belongs to the TonB-dependent receptor family.</text>
</comment>
<evidence type="ECO:0000256" key="7">
    <source>
        <dbReference type="PROSITE-ProRule" id="PRU01360"/>
    </source>
</evidence>
<gene>
    <name evidence="10" type="ORF">EM6_0710</name>
</gene>
<sequence length="961" mass="105415">MSRTRGLSLGVSGLALAAALVMAAPAFAAESDATLQGRVSAAPAGTVVTATDANTGAKATATVRADGRYVIVGLRPGTYTVTFRAPDGTTRTEQAVLPVGQTIEVDTDLATAEAPVQEVTVVASRRNNPRQSEVSTSISRAQIENLPQNGRNFLNFAALAPGVSVSNDPERKTFQAGATSANQVNVFIDGMSQKNQVLQGGVAGQDASRGNPFPQLAVQEFKVSTQNFKAEYEQAGSAIITAVTKTGGTEFHGTVFGTLQTKDMIGQPYYETGEKKDYKNEEYGFDIGGPIIRDKLHVYVSYEGRKDSRPTDAVTMPAADRLGGNTALASALALAYNGSFPKDFKQDMWFGKLTWFVDENNTVDLIVRDRKEDDVRGFGGATAQTRGNTLNQQIQGATLKWKMRSGNVLNEMSLDYQDVQWRNSPLTTTPAITLTNGTNIGDVRATFGGVPYSQEKSQKNTTFKNDITFSGVEWNGTHVIKAGIKVAKYEYVAEENDRRLNPEYFYNAATYTLGGTNTPYAVKIASGDPRITSENMQYGLYIQDDWTLDEHWTFNLGLRWDYEDNMLNNKYVTPQAAVTALKAAVGFNKAFNVNDYISTGSNRESFKGAFQPRLGFAYDVNGDRDLVIFGGAGRYYDRNIFDSAQLEERRTRLYVAQIDFNSTTPWNPSYFGNPQALVDLAAAKNLKGELILLNNDVKVPYSDQFNLGVRKRFGDVNTSASVSHIKSKNLFNYVLGNRRADGSWCQFGSQYACQPWGEANGAPGYGNIIVSVSDREAKYNAIYLTADKAWTPATKYGFSATLTMTDAKMTGHNDQFIFDYANPRDTGWHAAEGVDKWRFVGTFIVSGPWDTRISAIATRASGVPFASIDDTGPALRIIDAAFFPKRDFRQVDLRISKDFNLPNGNVVTLDGQVYNLFDTINYRYSGWTGGFNNGMGASFRPDDNAQIGPSRSFQVGLTYKW</sequence>
<evidence type="ECO:0000256" key="6">
    <source>
        <dbReference type="ARBA" id="ARBA00023237"/>
    </source>
</evidence>
<keyword evidence="2 7" id="KW-0813">Transport</keyword>
<organism evidence="10 11">
    <name type="scientific">Asticcacaulis excentricus</name>
    <dbReference type="NCBI Taxonomy" id="78587"/>
    <lineage>
        <taxon>Bacteria</taxon>
        <taxon>Pseudomonadati</taxon>
        <taxon>Pseudomonadota</taxon>
        <taxon>Alphaproteobacteria</taxon>
        <taxon>Caulobacterales</taxon>
        <taxon>Caulobacteraceae</taxon>
        <taxon>Asticcacaulis</taxon>
    </lineage>
</organism>
<dbReference type="InterPro" id="IPR013784">
    <property type="entry name" value="Carb-bd-like_fold"/>
</dbReference>
<dbReference type="Proteomes" id="UP000278756">
    <property type="component" value="Chromosome 1"/>
</dbReference>
<dbReference type="InterPro" id="IPR039426">
    <property type="entry name" value="TonB-dep_rcpt-like"/>
</dbReference>
<comment type="subcellular location">
    <subcellularLocation>
        <location evidence="1 7">Cell outer membrane</location>
        <topology evidence="1 7">Multi-pass membrane protein</topology>
    </subcellularLocation>
</comment>
<dbReference type="Pfam" id="PF25183">
    <property type="entry name" value="OMP_b-brl_4"/>
    <property type="match status" value="2"/>
</dbReference>
<feature type="chain" id="PRO_5018203895" evidence="8">
    <location>
        <begin position="29"/>
        <end position="961"/>
    </location>
</feature>
<dbReference type="GO" id="GO:0044718">
    <property type="term" value="P:siderophore transmembrane transport"/>
    <property type="evidence" value="ECO:0007669"/>
    <property type="project" value="TreeGrafter"/>
</dbReference>
<feature type="domain" description="TonB-dependent transporter Oar-like beta-barrel" evidence="9">
    <location>
        <begin position="243"/>
        <end position="327"/>
    </location>
</feature>
<evidence type="ECO:0000256" key="2">
    <source>
        <dbReference type="ARBA" id="ARBA00022448"/>
    </source>
</evidence>
<keyword evidence="3 7" id="KW-1134">Transmembrane beta strand</keyword>
<protein>
    <submittedName>
        <fullName evidence="10">OmpA-related protein</fullName>
    </submittedName>
</protein>
<dbReference type="EMBL" id="AP018827">
    <property type="protein sequence ID" value="BBF80132.1"/>
    <property type="molecule type" value="Genomic_DNA"/>
</dbReference>
<dbReference type="Gene3D" id="2.170.130.10">
    <property type="entry name" value="TonB-dependent receptor, plug domain"/>
    <property type="match status" value="1"/>
</dbReference>
<evidence type="ECO:0000313" key="10">
    <source>
        <dbReference type="EMBL" id="BBF80132.1"/>
    </source>
</evidence>
<feature type="signal peptide" evidence="8">
    <location>
        <begin position="1"/>
        <end position="28"/>
    </location>
</feature>
<dbReference type="GO" id="GO:0015344">
    <property type="term" value="F:siderophore uptake transmembrane transporter activity"/>
    <property type="evidence" value="ECO:0007669"/>
    <property type="project" value="TreeGrafter"/>
</dbReference>
<evidence type="ECO:0000256" key="1">
    <source>
        <dbReference type="ARBA" id="ARBA00004571"/>
    </source>
</evidence>
<dbReference type="AlphaFoldDB" id="A0A3G9FYD8"/>
<dbReference type="GO" id="GO:0030246">
    <property type="term" value="F:carbohydrate binding"/>
    <property type="evidence" value="ECO:0007669"/>
    <property type="project" value="InterPro"/>
</dbReference>
<dbReference type="InterPro" id="IPR036942">
    <property type="entry name" value="Beta-barrel_TonB_sf"/>
</dbReference>
<dbReference type="PROSITE" id="PS52016">
    <property type="entry name" value="TONB_DEPENDENT_REC_3"/>
    <property type="match status" value="1"/>
</dbReference>
<dbReference type="InterPro" id="IPR057601">
    <property type="entry name" value="Oar-like_b-barrel"/>
</dbReference>
<accession>A0A3G9FYD8</accession>